<gene>
    <name evidence="1" type="ORF">DFQ12_0797</name>
</gene>
<sequence length="40" mass="4856">MQLKKAHVIFMKYHLLECQMKKLFLKIEPFQNLLRGLPNI</sequence>
<protein>
    <submittedName>
        <fullName evidence="1">Uncharacterized protein</fullName>
    </submittedName>
</protein>
<comment type="caution">
    <text evidence="1">The sequence shown here is derived from an EMBL/GenBank/DDBJ whole genome shotgun (WGS) entry which is preliminary data.</text>
</comment>
<dbReference type="Proteomes" id="UP000286246">
    <property type="component" value="Unassembled WGS sequence"/>
</dbReference>
<dbReference type="EMBL" id="RAPY01000001">
    <property type="protein sequence ID" value="RKE55953.1"/>
    <property type="molecule type" value="Genomic_DNA"/>
</dbReference>
<evidence type="ECO:0000313" key="1">
    <source>
        <dbReference type="EMBL" id="RKE55953.1"/>
    </source>
</evidence>
<name>A0A420BGX2_SPHD1</name>
<keyword evidence="2" id="KW-1185">Reference proteome</keyword>
<accession>A0A420BGX2</accession>
<evidence type="ECO:0000313" key="2">
    <source>
        <dbReference type="Proteomes" id="UP000286246"/>
    </source>
</evidence>
<reference evidence="1 2" key="1">
    <citation type="submission" date="2018-09" db="EMBL/GenBank/DDBJ databases">
        <title>Genomic Encyclopedia of Type Strains, Phase III (KMG-III): the genomes of soil and plant-associated and newly described type strains.</title>
        <authorList>
            <person name="Whitman W."/>
        </authorList>
    </citation>
    <scope>NUCLEOTIDE SEQUENCE [LARGE SCALE GENOMIC DNA]</scope>
    <source>
        <strain evidence="1 2">CECT 7938</strain>
    </source>
</reference>
<dbReference type="AlphaFoldDB" id="A0A420BGX2"/>
<proteinExistence type="predicted"/>
<organism evidence="1 2">
    <name type="scientific">Sphingobacterium detergens</name>
    <dbReference type="NCBI Taxonomy" id="1145106"/>
    <lineage>
        <taxon>Bacteria</taxon>
        <taxon>Pseudomonadati</taxon>
        <taxon>Bacteroidota</taxon>
        <taxon>Sphingobacteriia</taxon>
        <taxon>Sphingobacteriales</taxon>
        <taxon>Sphingobacteriaceae</taxon>
        <taxon>Sphingobacterium</taxon>
    </lineage>
</organism>